<evidence type="ECO:0000313" key="2">
    <source>
        <dbReference type="Proteomes" id="UP000253868"/>
    </source>
</evidence>
<accession>A0A345HR95</accession>
<gene>
    <name evidence="1" type="ORF">DVK44_17885</name>
</gene>
<dbReference type="Proteomes" id="UP000253868">
    <property type="component" value="Chromosome"/>
</dbReference>
<evidence type="ECO:0000313" key="1">
    <source>
        <dbReference type="EMBL" id="AXG79219.1"/>
    </source>
</evidence>
<keyword evidence="2" id="KW-1185">Reference proteome</keyword>
<dbReference type="OrthoDB" id="4310895at2"/>
<dbReference type="AlphaFoldDB" id="A0A345HR95"/>
<protein>
    <submittedName>
        <fullName evidence="1">Uncharacterized protein</fullName>
    </submittedName>
</protein>
<dbReference type="KEGG" id="spad:DVK44_17885"/>
<reference evidence="2" key="1">
    <citation type="submission" date="2018-07" db="EMBL/GenBank/DDBJ databases">
        <authorList>
            <person name="Zhao J."/>
        </authorList>
    </citation>
    <scope>NUCLEOTIDE SEQUENCE [LARGE SCALE GENOMIC DNA]</scope>
    <source>
        <strain evidence="2">GSSD-12</strain>
    </source>
</reference>
<sequence length="64" mass="7053">MYGVDMGKRSVERSPEAPCTVTDGWLNDAWITRSPARSVEAESWPDSLILGRMVPEEAVTGSEQ</sequence>
<proteinExistence type="predicted"/>
<organism evidence="1 2">
    <name type="scientific">Streptomyces paludis</name>
    <dbReference type="NCBI Taxonomy" id="2282738"/>
    <lineage>
        <taxon>Bacteria</taxon>
        <taxon>Bacillati</taxon>
        <taxon>Actinomycetota</taxon>
        <taxon>Actinomycetes</taxon>
        <taxon>Kitasatosporales</taxon>
        <taxon>Streptomycetaceae</taxon>
        <taxon>Streptomyces</taxon>
    </lineage>
</organism>
<name>A0A345HR95_9ACTN</name>
<dbReference type="EMBL" id="CP031194">
    <property type="protein sequence ID" value="AXG79219.1"/>
    <property type="molecule type" value="Genomic_DNA"/>
</dbReference>